<dbReference type="Gene3D" id="3.40.50.720">
    <property type="entry name" value="NAD(P)-binding Rossmann-like Domain"/>
    <property type="match status" value="1"/>
</dbReference>
<dbReference type="GeneID" id="61174528"/>
<organism evidence="3 4">
    <name type="scientific">Leptospira borgpetersenii serovar Javanica str. UI 09931</name>
    <dbReference type="NCBI Taxonomy" id="1049767"/>
    <lineage>
        <taxon>Bacteria</taxon>
        <taxon>Pseudomonadati</taxon>
        <taxon>Spirochaetota</taxon>
        <taxon>Spirochaetia</taxon>
        <taxon>Leptospirales</taxon>
        <taxon>Leptospiraceae</taxon>
        <taxon>Leptospira</taxon>
    </lineage>
</organism>
<feature type="domain" description="NAD-dependent epimerase/dehydratase" evidence="2">
    <location>
        <begin position="3"/>
        <end position="241"/>
    </location>
</feature>
<evidence type="ECO:0000256" key="1">
    <source>
        <dbReference type="ARBA" id="ARBA00007637"/>
    </source>
</evidence>
<gene>
    <name evidence="3" type="ORF">LEP1GSC103_1377</name>
</gene>
<sequence>MKIIVTGALGHIGSLVVRRLPVSFPDAEIIMIDNLMTQRYCSLFNLPQNVKYHFVEGDVTKLNLENLFFNTDVVIHLAAVTDAAGSFDKADVVENNNFNSTKKVAEACLQTGTKLITFSSTSVYGTQNNLVDENCSEFELKPQSPYATTKLKEEKLVRSLFLEKNLKVAIFRFGTIVGVSPGIRFHTAVNKFCWQAAFGKPITVWKTAYDQMRPYLEINDACNTIIEFIKKDIFDGEIYNVLTTNATVRQIVENIQKYVPSLKVEFVDSPIMNQLSYEVNSKKIRDKINIEWSTDLSASIREELTLLNVIG</sequence>
<protein>
    <submittedName>
        <fullName evidence="3">NAD dependent epimerase/dehydratase family protein</fullName>
    </submittedName>
</protein>
<proteinExistence type="inferred from homology"/>
<comment type="similarity">
    <text evidence="1">Belongs to the NAD(P)-dependent epimerase/dehydratase family.</text>
</comment>
<dbReference type="Pfam" id="PF01370">
    <property type="entry name" value="Epimerase"/>
    <property type="match status" value="1"/>
</dbReference>
<dbReference type="CDD" id="cd08946">
    <property type="entry name" value="SDR_e"/>
    <property type="match status" value="1"/>
</dbReference>
<evidence type="ECO:0000313" key="4">
    <source>
        <dbReference type="Proteomes" id="UP000014570"/>
    </source>
</evidence>
<accession>A0AAV3J7M3</accession>
<dbReference type="RefSeq" id="WP_002744551.1">
    <property type="nucleotide sequence ID" value="NZ_AHNP02000013.1"/>
</dbReference>
<evidence type="ECO:0000259" key="2">
    <source>
        <dbReference type="Pfam" id="PF01370"/>
    </source>
</evidence>
<comment type="caution">
    <text evidence="3">The sequence shown here is derived from an EMBL/GenBank/DDBJ whole genome shotgun (WGS) entry which is preliminary data.</text>
</comment>
<dbReference type="PANTHER" id="PTHR43000">
    <property type="entry name" value="DTDP-D-GLUCOSE 4,6-DEHYDRATASE-RELATED"/>
    <property type="match status" value="1"/>
</dbReference>
<dbReference type="Proteomes" id="UP000014570">
    <property type="component" value="Unassembled WGS sequence"/>
</dbReference>
<evidence type="ECO:0000313" key="3">
    <source>
        <dbReference type="EMBL" id="EPG56495.1"/>
    </source>
</evidence>
<dbReference type="InterPro" id="IPR001509">
    <property type="entry name" value="Epimerase_deHydtase"/>
</dbReference>
<dbReference type="AlphaFoldDB" id="A0AAV3J7M3"/>
<dbReference type="EMBL" id="AHNP02000013">
    <property type="protein sequence ID" value="EPG56495.1"/>
    <property type="molecule type" value="Genomic_DNA"/>
</dbReference>
<dbReference type="SUPFAM" id="SSF51735">
    <property type="entry name" value="NAD(P)-binding Rossmann-fold domains"/>
    <property type="match status" value="1"/>
</dbReference>
<name>A0AAV3J7M3_LEPBO</name>
<reference evidence="3 4" key="1">
    <citation type="submission" date="2013-04" db="EMBL/GenBank/DDBJ databases">
        <authorList>
            <person name="Harkins D.M."/>
            <person name="Durkin A.S."/>
            <person name="Brinkac L.M."/>
            <person name="Haft D.H."/>
            <person name="Selengut J.D."/>
            <person name="Sanka R."/>
            <person name="DePew J."/>
            <person name="Purushe J."/>
            <person name="Chanthongthip A."/>
            <person name="Lattana O."/>
            <person name="Phetsouvanh R."/>
            <person name="Newton P.N."/>
            <person name="Vinetz J.M."/>
            <person name="Sutton G.G."/>
            <person name="Nierman W.C."/>
            <person name="Fouts D.E."/>
        </authorList>
    </citation>
    <scope>NUCLEOTIDE SEQUENCE [LARGE SCALE GENOMIC DNA]</scope>
    <source>
        <strain evidence="3 4">UI 09931</strain>
    </source>
</reference>
<dbReference type="InterPro" id="IPR036291">
    <property type="entry name" value="NAD(P)-bd_dom_sf"/>
</dbReference>